<comment type="caution">
    <text evidence="2">The sequence shown here is derived from an EMBL/GenBank/DDBJ whole genome shotgun (WGS) entry which is preliminary data.</text>
</comment>
<evidence type="ECO:0000313" key="2">
    <source>
        <dbReference type="EMBL" id="MFD1534061.1"/>
    </source>
</evidence>
<protein>
    <submittedName>
        <fullName evidence="2">SHOCT domain-containing protein</fullName>
    </submittedName>
</protein>
<evidence type="ECO:0000259" key="1">
    <source>
        <dbReference type="Pfam" id="PF09851"/>
    </source>
</evidence>
<name>A0ABW4FVU4_9PSEU</name>
<dbReference type="Proteomes" id="UP001597145">
    <property type="component" value="Unassembled WGS sequence"/>
</dbReference>
<dbReference type="Pfam" id="PF09851">
    <property type="entry name" value="SHOCT"/>
    <property type="match status" value="1"/>
</dbReference>
<feature type="domain" description="SHOCT" evidence="1">
    <location>
        <begin position="33"/>
        <end position="60"/>
    </location>
</feature>
<proteinExistence type="predicted"/>
<keyword evidence="3" id="KW-1185">Reference proteome</keyword>
<sequence>MGERRRDGAAAARASFESDVRAIAADGRTGPADQIATAKKLLDDGDITRDEYETLKRKALGMPAAEQAR</sequence>
<dbReference type="EMBL" id="JBHUCP010000028">
    <property type="protein sequence ID" value="MFD1534061.1"/>
    <property type="molecule type" value="Genomic_DNA"/>
</dbReference>
<evidence type="ECO:0000313" key="3">
    <source>
        <dbReference type="Proteomes" id="UP001597145"/>
    </source>
</evidence>
<organism evidence="2 3">
    <name type="scientific">Pseudonocardia aurantiaca</name>
    <dbReference type="NCBI Taxonomy" id="75290"/>
    <lineage>
        <taxon>Bacteria</taxon>
        <taxon>Bacillati</taxon>
        <taxon>Actinomycetota</taxon>
        <taxon>Actinomycetes</taxon>
        <taxon>Pseudonocardiales</taxon>
        <taxon>Pseudonocardiaceae</taxon>
        <taxon>Pseudonocardia</taxon>
    </lineage>
</organism>
<reference evidence="3" key="1">
    <citation type="journal article" date="2019" name="Int. J. Syst. Evol. Microbiol.">
        <title>The Global Catalogue of Microorganisms (GCM) 10K type strain sequencing project: providing services to taxonomists for standard genome sequencing and annotation.</title>
        <authorList>
            <consortium name="The Broad Institute Genomics Platform"/>
            <consortium name="The Broad Institute Genome Sequencing Center for Infectious Disease"/>
            <person name="Wu L."/>
            <person name="Ma J."/>
        </authorList>
    </citation>
    <scope>NUCLEOTIDE SEQUENCE [LARGE SCALE GENOMIC DNA]</scope>
    <source>
        <strain evidence="3">JCM 12165</strain>
    </source>
</reference>
<dbReference type="InterPro" id="IPR018649">
    <property type="entry name" value="SHOCT"/>
</dbReference>
<accession>A0ABW4FVU4</accession>
<gene>
    <name evidence="2" type="ORF">ACFSCY_32055</name>
</gene>
<dbReference type="RefSeq" id="WP_343973994.1">
    <property type="nucleotide sequence ID" value="NZ_BAAAJG010000005.1"/>
</dbReference>